<evidence type="ECO:0000259" key="5">
    <source>
        <dbReference type="PROSITE" id="PS51918"/>
    </source>
</evidence>
<dbReference type="EMBL" id="WNBW01000006">
    <property type="protein sequence ID" value="MTU04437.1"/>
    <property type="molecule type" value="Genomic_DNA"/>
</dbReference>
<dbReference type="CDD" id="cd01335">
    <property type="entry name" value="Radical_SAM"/>
    <property type="match status" value="1"/>
</dbReference>
<dbReference type="InterPro" id="IPR007197">
    <property type="entry name" value="rSAM"/>
</dbReference>
<dbReference type="RefSeq" id="WP_155164157.1">
    <property type="nucleotide sequence ID" value="NZ_WNBG01000006.1"/>
</dbReference>
<dbReference type="InterPro" id="IPR013785">
    <property type="entry name" value="Aldolase_TIM"/>
</dbReference>
<dbReference type="PANTHER" id="PTHR13932">
    <property type="entry name" value="COPROPORPHYRINIGEN III OXIDASE"/>
    <property type="match status" value="1"/>
</dbReference>
<evidence type="ECO:0000256" key="3">
    <source>
        <dbReference type="ARBA" id="ARBA00023004"/>
    </source>
</evidence>
<dbReference type="SFLD" id="SFLDF00311">
    <property type="entry name" value="heme_degradation_proteins_(Hut"/>
    <property type="match status" value="1"/>
</dbReference>
<dbReference type="GO" id="GO:0032259">
    <property type="term" value="P:methylation"/>
    <property type="evidence" value="ECO:0007669"/>
    <property type="project" value="UniProtKB-KW"/>
</dbReference>
<keyword evidence="1" id="KW-0949">S-adenosyl-L-methionine</keyword>
<keyword evidence="6" id="KW-0489">Methyltransferase</keyword>
<evidence type="ECO:0000256" key="1">
    <source>
        <dbReference type="ARBA" id="ARBA00022691"/>
    </source>
</evidence>
<dbReference type="Pfam" id="PF04055">
    <property type="entry name" value="Radical_SAM"/>
    <property type="match status" value="1"/>
</dbReference>
<protein>
    <submittedName>
        <fullName evidence="6">Heme anaerobic degradation radical SAM methyltransferase ChuW/HutW</fullName>
    </submittedName>
</protein>
<dbReference type="Gene3D" id="3.20.20.70">
    <property type="entry name" value="Aldolase class I"/>
    <property type="match status" value="1"/>
</dbReference>
<keyword evidence="4" id="KW-0411">Iron-sulfur</keyword>
<dbReference type="AlphaFoldDB" id="A0A7X2XI08"/>
<dbReference type="InterPro" id="IPR006638">
    <property type="entry name" value="Elp3/MiaA/NifB-like_rSAM"/>
</dbReference>
<dbReference type="GO" id="GO:0046872">
    <property type="term" value="F:metal ion binding"/>
    <property type="evidence" value="ECO:0007669"/>
    <property type="project" value="UniProtKB-KW"/>
</dbReference>
<dbReference type="SMART" id="SM00729">
    <property type="entry name" value="Elp3"/>
    <property type="match status" value="1"/>
</dbReference>
<reference evidence="8 9" key="1">
    <citation type="journal article" date="2019" name="Nat. Med.">
        <title>A library of human gut bacterial isolates paired with longitudinal multiomics data enables mechanistic microbiome research.</title>
        <authorList>
            <person name="Poyet M."/>
            <person name="Groussin M."/>
            <person name="Gibbons S.M."/>
            <person name="Avila-Pacheco J."/>
            <person name="Jiang X."/>
            <person name="Kearney S.M."/>
            <person name="Perrotta A.R."/>
            <person name="Berdy B."/>
            <person name="Zhao S."/>
            <person name="Lieberman T.D."/>
            <person name="Swanson P.K."/>
            <person name="Smith M."/>
            <person name="Roesemann S."/>
            <person name="Alexander J.E."/>
            <person name="Rich S.A."/>
            <person name="Livny J."/>
            <person name="Vlamakis H."/>
            <person name="Clish C."/>
            <person name="Bullock K."/>
            <person name="Deik A."/>
            <person name="Scott J."/>
            <person name="Pierce K.A."/>
            <person name="Xavier R.J."/>
            <person name="Alm E.J."/>
        </authorList>
    </citation>
    <scope>NUCLEOTIDE SEQUENCE [LARGE SCALE GENOMIC DNA]</scope>
    <source>
        <strain evidence="6 9">BIOML-A13</strain>
        <strain evidence="7 8">BIOML-A3</strain>
    </source>
</reference>
<dbReference type="EMBL" id="WNBM01000006">
    <property type="protein sequence ID" value="MTT76373.1"/>
    <property type="molecule type" value="Genomic_DNA"/>
</dbReference>
<evidence type="ECO:0000313" key="7">
    <source>
        <dbReference type="EMBL" id="MTU04437.1"/>
    </source>
</evidence>
<evidence type="ECO:0000256" key="4">
    <source>
        <dbReference type="ARBA" id="ARBA00023014"/>
    </source>
</evidence>
<dbReference type="PROSITE" id="PS51918">
    <property type="entry name" value="RADICAL_SAM"/>
    <property type="match status" value="1"/>
</dbReference>
<dbReference type="InterPro" id="IPR058240">
    <property type="entry name" value="rSAM_sf"/>
</dbReference>
<dbReference type="OrthoDB" id="9808022at2"/>
<dbReference type="GO" id="GO:0006779">
    <property type="term" value="P:porphyrin-containing compound biosynthetic process"/>
    <property type="evidence" value="ECO:0007669"/>
    <property type="project" value="TreeGrafter"/>
</dbReference>
<name>A0A7X2XI08_9FIRM</name>
<dbReference type="Proteomes" id="UP000484547">
    <property type="component" value="Unassembled WGS sequence"/>
</dbReference>
<keyword evidence="6" id="KW-0808">Transferase</keyword>
<dbReference type="PANTHER" id="PTHR13932:SF9">
    <property type="entry name" value="COPROPORPHYRINOGEN III OXIDASE"/>
    <property type="match status" value="1"/>
</dbReference>
<dbReference type="GO" id="GO:0051539">
    <property type="term" value="F:4 iron, 4 sulfur cluster binding"/>
    <property type="evidence" value="ECO:0007669"/>
    <property type="project" value="TreeGrafter"/>
</dbReference>
<evidence type="ECO:0000313" key="6">
    <source>
        <dbReference type="EMBL" id="MTT76373.1"/>
    </source>
</evidence>
<proteinExistence type="predicted"/>
<dbReference type="GO" id="GO:0005737">
    <property type="term" value="C:cytoplasm"/>
    <property type="evidence" value="ECO:0007669"/>
    <property type="project" value="TreeGrafter"/>
</dbReference>
<dbReference type="SFLD" id="SFLDG01082">
    <property type="entry name" value="B12-binding_domain_containing"/>
    <property type="match status" value="1"/>
</dbReference>
<evidence type="ECO:0000313" key="8">
    <source>
        <dbReference type="Proteomes" id="UP000443070"/>
    </source>
</evidence>
<gene>
    <name evidence="6" type="primary">hutW</name>
    <name evidence="6" type="ORF">GMD11_08860</name>
    <name evidence="7" type="ORF">GMD18_08515</name>
</gene>
<dbReference type="InterPro" id="IPR026332">
    <property type="entry name" value="HutW"/>
</dbReference>
<dbReference type="SUPFAM" id="SSF102114">
    <property type="entry name" value="Radical SAM enzymes"/>
    <property type="match status" value="1"/>
</dbReference>
<evidence type="ECO:0000313" key="9">
    <source>
        <dbReference type="Proteomes" id="UP000484547"/>
    </source>
</evidence>
<organism evidence="6 9">
    <name type="scientific">Phascolarctobacterium faecium</name>
    <dbReference type="NCBI Taxonomy" id="33025"/>
    <lineage>
        <taxon>Bacteria</taxon>
        <taxon>Bacillati</taxon>
        <taxon>Bacillota</taxon>
        <taxon>Negativicutes</taxon>
        <taxon>Acidaminococcales</taxon>
        <taxon>Acidaminococcaceae</taxon>
        <taxon>Phascolarctobacterium</taxon>
    </lineage>
</organism>
<accession>A0A7X2XI08</accession>
<sequence length="508" mass="57315">MKKIDKITTLGKMMLKDKITSSWDKLLTEKPQDDLMVFYKKRLEHFWRLPDLEKIIGKEKAARSYAAMEEVDVLFEDKGIKPLPPPLGQNAFKKLLREASSGRPIAAYIHIPFCKIRCTYCSFFKQGSSIKAEAEYVTKLLTELEQMRNMHYLKTAEIQAVFLGGGTPGTLTKEQLSSILQKVRQVLPLSSDCEITVESSIYDMDEEKLAACIENGANRFSFGVQTFATDLRRQLGRPDTCEEVVRKLKLFAATGTKVIIDLIYGLPGQTKELLQRDLQFYLDCGLSGVDLYKLQIFPGTPLGNQFKADQSNFPTGRELAELFVSGAEFLSRNGCRQLSCCHWATDDREISRYNTMVKEGAQVLAFGAGCGGSLGNYAYMQPFDLEKYGSLVDKGIKPFVMLFERDEFAPVFAAIKGQFDSGVFEPQKLRSLSEIPFSELLFPLLERWRNNGLMEAADGVYKLTPMGLFWQNQLNRAVMIAVQYLVYGPRVAGRKSALTMMSAMENRT</sequence>
<dbReference type="SFLD" id="SFLDS00029">
    <property type="entry name" value="Radical_SAM"/>
    <property type="match status" value="1"/>
</dbReference>
<dbReference type="Proteomes" id="UP000443070">
    <property type="component" value="Unassembled WGS sequence"/>
</dbReference>
<keyword evidence="3" id="KW-0408">Iron</keyword>
<dbReference type="SFLD" id="SFLDG01065">
    <property type="entry name" value="anaerobic_coproporphyrinogen-I"/>
    <property type="match status" value="1"/>
</dbReference>
<keyword evidence="8" id="KW-1185">Reference proteome</keyword>
<keyword evidence="2" id="KW-0479">Metal-binding</keyword>
<dbReference type="GO" id="GO:0008168">
    <property type="term" value="F:methyltransferase activity"/>
    <property type="evidence" value="ECO:0007669"/>
    <property type="project" value="UniProtKB-KW"/>
</dbReference>
<feature type="domain" description="Radical SAM core" evidence="5">
    <location>
        <begin position="99"/>
        <end position="333"/>
    </location>
</feature>
<comment type="caution">
    <text evidence="6">The sequence shown here is derived from an EMBL/GenBank/DDBJ whole genome shotgun (WGS) entry which is preliminary data.</text>
</comment>
<dbReference type="InterPro" id="IPR034505">
    <property type="entry name" value="Coproporphyrinogen-III_oxidase"/>
</dbReference>
<evidence type="ECO:0000256" key="2">
    <source>
        <dbReference type="ARBA" id="ARBA00022723"/>
    </source>
</evidence>
<dbReference type="NCBIfam" id="TIGR04107">
    <property type="entry name" value="rSAM_HutW"/>
    <property type="match status" value="1"/>
</dbReference>